<proteinExistence type="predicted"/>
<reference evidence="2" key="1">
    <citation type="submission" date="2016-06" db="EMBL/GenBank/DDBJ databases">
        <authorList>
            <person name="Varghese N."/>
            <person name="Submissions Spin"/>
        </authorList>
    </citation>
    <scope>NUCLEOTIDE SEQUENCE [LARGE SCALE GENOMIC DNA]</scope>
    <source>
        <strain evidence="2">DSM 43909</strain>
    </source>
</reference>
<keyword evidence="2" id="KW-1185">Reference proteome</keyword>
<dbReference type="GO" id="GO:0003677">
    <property type="term" value="F:DNA binding"/>
    <property type="evidence" value="ECO:0007669"/>
    <property type="project" value="UniProtKB-KW"/>
</dbReference>
<dbReference type="AlphaFoldDB" id="A0A1C4YVZ7"/>
<accession>A0A1C4YVZ7</accession>
<dbReference type="Pfam" id="PF06224">
    <property type="entry name" value="AlkZ-like"/>
    <property type="match status" value="1"/>
</dbReference>
<organism evidence="1 2">
    <name type="scientific">Micromonospora viridifaciens</name>
    <dbReference type="NCBI Taxonomy" id="1881"/>
    <lineage>
        <taxon>Bacteria</taxon>
        <taxon>Bacillati</taxon>
        <taxon>Actinomycetota</taxon>
        <taxon>Actinomycetes</taxon>
        <taxon>Micromonosporales</taxon>
        <taxon>Micromonosporaceae</taxon>
        <taxon>Micromonospora</taxon>
    </lineage>
</organism>
<dbReference type="PANTHER" id="PTHR38479:SF2">
    <property type="entry name" value="WINGED HELIX DNA-BINDING DOMAIN-CONTAINING PROTEIN"/>
    <property type="match status" value="1"/>
</dbReference>
<gene>
    <name evidence="1" type="ORF">GA0074695_4778</name>
</gene>
<dbReference type="OrthoDB" id="9148135at2"/>
<dbReference type="Proteomes" id="UP000198242">
    <property type="component" value="Chromosome I"/>
</dbReference>
<evidence type="ECO:0000313" key="2">
    <source>
        <dbReference type="Proteomes" id="UP000198242"/>
    </source>
</evidence>
<dbReference type="InterPro" id="IPR009351">
    <property type="entry name" value="AlkZ-like"/>
</dbReference>
<name>A0A1C4YVZ7_MICVI</name>
<keyword evidence="1" id="KW-0238">DNA-binding</keyword>
<protein>
    <submittedName>
        <fullName evidence="1">Winged helix DNA-binding domain-containing protein</fullName>
    </submittedName>
</protein>
<dbReference type="PANTHER" id="PTHR38479">
    <property type="entry name" value="LMO0824 PROTEIN"/>
    <property type="match status" value="1"/>
</dbReference>
<sequence length="374" mass="40918">MTTLPLRALNRALMDRQFLLRRTDRTPLEVIERLVALQAQEPNWAYVGLWSRIHAFTQSELTALLEDRQVVRSALLRSTQHLAAADDFRRLRPLLQPVLGRTAGSPHFTRNSSGLDAASLVAEGLGLLAGGTLPRKELARRLAERHPGRDGRILAGQVELCTPLAHGATTGAWGSWGNRSAVSVTPAEVWLGQPMATAATATATKDSAKELIRRYLAAFGPAGVKDVQAWCGLTRLREVIADMRAELRRYSGPDGRELIDLADAELPDPETLAPVRLLPAFDNALLGHADRTRIISDEDRKWVMPGQAQVRPTFLVDGWVHGTWSLDAGTLRLTPFRPLCATDRAALEQEANRLLQFVGGSVVSYSDPVAAQSS</sequence>
<evidence type="ECO:0000313" key="1">
    <source>
        <dbReference type="EMBL" id="SCF24915.1"/>
    </source>
</evidence>
<dbReference type="EMBL" id="LT607411">
    <property type="protein sequence ID" value="SCF24915.1"/>
    <property type="molecule type" value="Genomic_DNA"/>
</dbReference>